<evidence type="ECO:0000256" key="1">
    <source>
        <dbReference type="ARBA" id="ARBA00022475"/>
    </source>
</evidence>
<gene>
    <name evidence="7" type="primary">mltG</name>
    <name evidence="8" type="ORF">CP98_01852</name>
</gene>
<organism evidence="8 9">
    <name type="scientific">Sphingobium yanoikuyae</name>
    <name type="common">Sphingomonas yanoikuyae</name>
    <dbReference type="NCBI Taxonomy" id="13690"/>
    <lineage>
        <taxon>Bacteria</taxon>
        <taxon>Pseudomonadati</taxon>
        <taxon>Pseudomonadota</taxon>
        <taxon>Alphaproteobacteria</taxon>
        <taxon>Sphingomonadales</taxon>
        <taxon>Sphingomonadaceae</taxon>
        <taxon>Sphingobium</taxon>
    </lineage>
</organism>
<dbReference type="GO" id="GO:0071555">
    <property type="term" value="P:cell wall organization"/>
    <property type="evidence" value="ECO:0007669"/>
    <property type="project" value="UniProtKB-KW"/>
</dbReference>
<dbReference type="NCBIfam" id="TIGR00247">
    <property type="entry name" value="endolytic transglycosylase MltG"/>
    <property type="match status" value="1"/>
</dbReference>
<dbReference type="PATRIC" id="fig|13690.10.peg.1907"/>
<evidence type="ECO:0000256" key="4">
    <source>
        <dbReference type="ARBA" id="ARBA00023136"/>
    </source>
</evidence>
<keyword evidence="6 7" id="KW-0961">Cell wall biogenesis/degradation</keyword>
<dbReference type="EMBL" id="JGVR01000009">
    <property type="protein sequence ID" value="KEZ19333.1"/>
    <property type="molecule type" value="Genomic_DNA"/>
</dbReference>
<dbReference type="AlphaFoldDB" id="A0A084EMZ1"/>
<dbReference type="PANTHER" id="PTHR30518">
    <property type="entry name" value="ENDOLYTIC MUREIN TRANSGLYCOSYLASE"/>
    <property type="match status" value="1"/>
</dbReference>
<keyword evidence="7" id="KW-0997">Cell inner membrane</keyword>
<dbReference type="InterPro" id="IPR003770">
    <property type="entry name" value="MLTG-like"/>
</dbReference>
<dbReference type="Pfam" id="PF02618">
    <property type="entry name" value="YceG"/>
    <property type="match status" value="1"/>
</dbReference>
<name>A0A084EMZ1_SPHYA</name>
<keyword evidence="3 7" id="KW-1133">Transmembrane helix</keyword>
<evidence type="ECO:0000313" key="9">
    <source>
        <dbReference type="Proteomes" id="UP000028534"/>
    </source>
</evidence>
<accession>A0A084EMZ1</accession>
<comment type="catalytic activity">
    <reaction evidence="7">
        <text>a peptidoglycan chain = a peptidoglycan chain with N-acetyl-1,6-anhydromuramyl-[peptide] at the reducing end + a peptidoglycan chain with N-acetylglucosamine at the non-reducing end.</text>
        <dbReference type="EC" id="4.2.2.29"/>
    </reaction>
</comment>
<evidence type="ECO:0000256" key="7">
    <source>
        <dbReference type="HAMAP-Rule" id="MF_02065"/>
    </source>
</evidence>
<dbReference type="CDD" id="cd08010">
    <property type="entry name" value="MltG_like"/>
    <property type="match status" value="1"/>
</dbReference>
<keyword evidence="2 7" id="KW-0812">Transmembrane</keyword>
<evidence type="ECO:0000256" key="5">
    <source>
        <dbReference type="ARBA" id="ARBA00023239"/>
    </source>
</evidence>
<dbReference type="HAMAP" id="MF_02065">
    <property type="entry name" value="MltG"/>
    <property type="match status" value="1"/>
</dbReference>
<dbReference type="GO" id="GO:0005886">
    <property type="term" value="C:plasma membrane"/>
    <property type="evidence" value="ECO:0007669"/>
    <property type="project" value="UniProtKB-UniRule"/>
</dbReference>
<evidence type="ECO:0000313" key="8">
    <source>
        <dbReference type="EMBL" id="KEZ19333.1"/>
    </source>
</evidence>
<comment type="caution">
    <text evidence="8">The sequence shown here is derived from an EMBL/GenBank/DDBJ whole genome shotgun (WGS) entry which is preliminary data.</text>
</comment>
<reference evidence="8 9" key="1">
    <citation type="submission" date="2014-03" db="EMBL/GenBank/DDBJ databases">
        <title>Genome sequence of Sphingobium yanoikuyae B1.</title>
        <authorList>
            <person name="Gan H.M."/>
            <person name="Gan H.Y."/>
            <person name="Savka M.A."/>
        </authorList>
    </citation>
    <scope>NUCLEOTIDE SEQUENCE [LARGE SCALE GENOMIC DNA]</scope>
    <source>
        <strain evidence="8 9">B1</strain>
    </source>
</reference>
<dbReference type="Gene3D" id="3.30.160.60">
    <property type="entry name" value="Classic Zinc Finger"/>
    <property type="match status" value="1"/>
</dbReference>
<dbReference type="EC" id="4.2.2.29" evidence="7"/>
<comment type="similarity">
    <text evidence="7">Belongs to the transglycosylase MltG family.</text>
</comment>
<dbReference type="PANTHER" id="PTHR30518:SF2">
    <property type="entry name" value="ENDOLYTIC MUREIN TRANSGLYCOSYLASE"/>
    <property type="match status" value="1"/>
</dbReference>
<proteinExistence type="inferred from homology"/>
<comment type="function">
    <text evidence="7">Functions as a peptidoglycan terminase that cleaves nascent peptidoglycan strands endolytically to terminate their elongation.</text>
</comment>
<dbReference type="Gene3D" id="3.30.1490.480">
    <property type="entry name" value="Endolytic murein transglycosylase"/>
    <property type="match status" value="1"/>
</dbReference>
<keyword evidence="4 7" id="KW-0472">Membrane</keyword>
<sequence>MMARRSGANPVRRLGCIILLIGLAVVAFVGFRFVHGWTETGPATQDISIVVPEGSTLSDAAVLLKSAGAVRSADAFLTRAKVFGGAKPIKAGEFVVPKGASNREILSILQGGKTLTRLVTIPEGMPSILVQERLMANDELTGDVAVPQEGSVLPDSYAFDKGEPRAAVLKRMQAAMDKALAKLWAERAPNTIAKSPQEAIILASIVEKETAIAKERPMVAGVYSNRLRKNMMLQADPTIIYPITRGKPLGRRIKKSEIADVNDYNTYAMTGLPKGPIANPGRLSILAVLHPAETNALYFVADGKGGHIFADTYQQHNENVRKWFEIRRARGEL</sequence>
<dbReference type="GO" id="GO:0009252">
    <property type="term" value="P:peptidoglycan biosynthetic process"/>
    <property type="evidence" value="ECO:0007669"/>
    <property type="project" value="UniProtKB-UniRule"/>
</dbReference>
<keyword evidence="1 7" id="KW-1003">Cell membrane</keyword>
<evidence type="ECO:0000256" key="6">
    <source>
        <dbReference type="ARBA" id="ARBA00023316"/>
    </source>
</evidence>
<dbReference type="Proteomes" id="UP000028534">
    <property type="component" value="Unassembled WGS sequence"/>
</dbReference>
<dbReference type="eggNOG" id="COG1559">
    <property type="taxonomic scope" value="Bacteria"/>
</dbReference>
<keyword evidence="5 7" id="KW-0456">Lyase</keyword>
<dbReference type="GO" id="GO:0008932">
    <property type="term" value="F:lytic endotransglycosylase activity"/>
    <property type="evidence" value="ECO:0007669"/>
    <property type="project" value="UniProtKB-UniRule"/>
</dbReference>
<dbReference type="STRING" id="13690.AX777_18035"/>
<feature type="site" description="Important for catalytic activity" evidence="7">
    <location>
        <position position="209"/>
    </location>
</feature>
<protein>
    <recommendedName>
        <fullName evidence="7">Endolytic murein transglycosylase</fullName>
        <ecNumber evidence="7">4.2.2.29</ecNumber>
    </recommendedName>
    <alternativeName>
        <fullName evidence="7">Peptidoglycan lytic transglycosylase</fullName>
    </alternativeName>
    <alternativeName>
        <fullName evidence="7">Peptidoglycan polymerization terminase</fullName>
    </alternativeName>
</protein>
<evidence type="ECO:0000256" key="3">
    <source>
        <dbReference type="ARBA" id="ARBA00022989"/>
    </source>
</evidence>
<evidence type="ECO:0000256" key="2">
    <source>
        <dbReference type="ARBA" id="ARBA00022692"/>
    </source>
</evidence>